<evidence type="ECO:0000259" key="3">
    <source>
        <dbReference type="Pfam" id="PF26237"/>
    </source>
</evidence>
<dbReference type="InterPro" id="IPR058775">
    <property type="entry name" value="DUF8054_M"/>
</dbReference>
<evidence type="ECO:0000256" key="1">
    <source>
        <dbReference type="SAM" id="Phobius"/>
    </source>
</evidence>
<comment type="caution">
    <text evidence="5">The sequence shown here is derived from an EMBL/GenBank/DDBJ whole genome shotgun (WGS) entry which is preliminary data.</text>
</comment>
<name>A0AAP2Z513_9EURY</name>
<protein>
    <submittedName>
        <fullName evidence="5">Uncharacterized protein</fullName>
    </submittedName>
</protein>
<feature type="transmembrane region" description="Helical" evidence="1">
    <location>
        <begin position="58"/>
        <end position="76"/>
    </location>
</feature>
<keyword evidence="1" id="KW-1133">Transmembrane helix</keyword>
<accession>A0AAP2Z513</accession>
<dbReference type="Pfam" id="PF26238">
    <property type="entry name" value="DUF8054_M"/>
    <property type="match status" value="1"/>
</dbReference>
<dbReference type="EMBL" id="JAOPJZ010000001">
    <property type="protein sequence ID" value="MCU4750796.1"/>
    <property type="molecule type" value="Genomic_DNA"/>
</dbReference>
<evidence type="ECO:0000259" key="2">
    <source>
        <dbReference type="Pfam" id="PF26236"/>
    </source>
</evidence>
<dbReference type="Pfam" id="PF26237">
    <property type="entry name" value="DUF8054_C"/>
    <property type="match status" value="1"/>
</dbReference>
<evidence type="ECO:0000313" key="5">
    <source>
        <dbReference type="EMBL" id="MCU4750796.1"/>
    </source>
</evidence>
<dbReference type="InterPro" id="IPR058674">
    <property type="entry name" value="DUF8054_N"/>
</dbReference>
<reference evidence="5 6" key="1">
    <citation type="submission" date="2022-09" db="EMBL/GenBank/DDBJ databases">
        <title>Enrichment on poylsaccharides allowed isolation of novel metabolic and taxonomic groups of Haloarchaea.</title>
        <authorList>
            <person name="Sorokin D.Y."/>
            <person name="Elcheninov A.G."/>
            <person name="Khizhniak T.V."/>
            <person name="Kolganova T.V."/>
            <person name="Kublanov I.V."/>
        </authorList>
    </citation>
    <scope>NUCLEOTIDE SEQUENCE [LARGE SCALE GENOMIC DNA]</scope>
    <source>
        <strain evidence="5 6">AArc-curdl1</strain>
    </source>
</reference>
<sequence>MARVDDGVGMDASVRNVLESFRQPEYTGENRCLPCTVINTILAVILAVAGWLLASWYVGLFVLALSVLLIGARGYLVPGTPELTKRYLPERVHRLFGPHHDEPESEHDEAFDLETFLRESETAVECPDEDDLCLEPSFQNRWQEERSSVDTLEDRLERLAVRLEVDPADLALEDSMGGYAATYEGERIGLWPSEAAFLADLTVVPVLEERCPKWTELSSDEQGALITALRVFLEECPSCQGQLAGTSKTVESCCSTRTRESLECEACGDQLLSQVS</sequence>
<feature type="domain" description="DUF8054" evidence="3">
    <location>
        <begin position="234"/>
        <end position="273"/>
    </location>
</feature>
<proteinExistence type="predicted"/>
<feature type="domain" description="DUF8054" evidence="4">
    <location>
        <begin position="112"/>
        <end position="231"/>
    </location>
</feature>
<dbReference type="Proteomes" id="UP001321047">
    <property type="component" value="Unassembled WGS sequence"/>
</dbReference>
<dbReference type="InterPro" id="IPR058675">
    <property type="entry name" value="DUF8054_C"/>
</dbReference>
<organism evidence="5 6">
    <name type="scientific">Natronosalvus hydrolyticus</name>
    <dbReference type="NCBI Taxonomy" id="2979988"/>
    <lineage>
        <taxon>Archaea</taxon>
        <taxon>Methanobacteriati</taxon>
        <taxon>Methanobacteriota</taxon>
        <taxon>Stenosarchaea group</taxon>
        <taxon>Halobacteria</taxon>
        <taxon>Halobacteriales</taxon>
        <taxon>Natrialbaceae</taxon>
        <taxon>Natronosalvus</taxon>
    </lineage>
</organism>
<gene>
    <name evidence="5" type="ORF">OB919_02175</name>
</gene>
<keyword evidence="6" id="KW-1185">Reference proteome</keyword>
<evidence type="ECO:0000313" key="6">
    <source>
        <dbReference type="Proteomes" id="UP001321047"/>
    </source>
</evidence>
<dbReference type="AlphaFoldDB" id="A0AAP2Z513"/>
<feature type="transmembrane region" description="Helical" evidence="1">
    <location>
        <begin position="32"/>
        <end position="52"/>
    </location>
</feature>
<keyword evidence="1" id="KW-0472">Membrane</keyword>
<feature type="domain" description="DUF8054" evidence="2">
    <location>
        <begin position="19"/>
        <end position="97"/>
    </location>
</feature>
<evidence type="ECO:0000259" key="4">
    <source>
        <dbReference type="Pfam" id="PF26238"/>
    </source>
</evidence>
<dbReference type="Pfam" id="PF26236">
    <property type="entry name" value="DUF8054_N"/>
    <property type="match status" value="1"/>
</dbReference>
<dbReference type="RefSeq" id="WP_342805919.1">
    <property type="nucleotide sequence ID" value="NZ_JAOPJZ010000001.1"/>
</dbReference>
<keyword evidence="1" id="KW-0812">Transmembrane</keyword>